<sequence length="164" mass="17489">MHFDSHSPSSVYSSPSCYFSIVPSPSDHFSVETPSNSPQPLPVYSADTLSYPSNPLLAFRPPPYNLPEVPNTMDGSKLLQLQTSAAHRPDPKPLQRRPSPSASDSSTGTSGNSSPAPSSTMSAPSLQQLTCVRCRRTTTSSMINVGTSLYYCSHCAQMVGYGSG</sequence>
<feature type="compositionally biased region" description="Low complexity" evidence="1">
    <location>
        <begin position="98"/>
        <end position="125"/>
    </location>
</feature>
<dbReference type="RefSeq" id="XP_033390451.1">
    <property type="nucleotide sequence ID" value="XM_033524600.1"/>
</dbReference>
<dbReference type="AlphaFoldDB" id="A0A6A5Y933"/>
<feature type="region of interest" description="Disordered" evidence="1">
    <location>
        <begin position="27"/>
        <end position="47"/>
    </location>
</feature>
<gene>
    <name evidence="2" type="ORF">BU24DRAFT_37565</name>
</gene>
<evidence type="ECO:0000313" key="3">
    <source>
        <dbReference type="Proteomes" id="UP000799778"/>
    </source>
</evidence>
<keyword evidence="3" id="KW-1185">Reference proteome</keyword>
<accession>A0A6A5Y933</accession>
<dbReference type="EMBL" id="ML978066">
    <property type="protein sequence ID" value="KAF2022112.1"/>
    <property type="molecule type" value="Genomic_DNA"/>
</dbReference>
<evidence type="ECO:0000313" key="2">
    <source>
        <dbReference type="EMBL" id="KAF2022112.1"/>
    </source>
</evidence>
<reference evidence="2" key="1">
    <citation type="journal article" date="2020" name="Stud. Mycol.">
        <title>101 Dothideomycetes genomes: a test case for predicting lifestyles and emergence of pathogens.</title>
        <authorList>
            <person name="Haridas S."/>
            <person name="Albert R."/>
            <person name="Binder M."/>
            <person name="Bloem J."/>
            <person name="Labutti K."/>
            <person name="Salamov A."/>
            <person name="Andreopoulos B."/>
            <person name="Baker S."/>
            <person name="Barry K."/>
            <person name="Bills G."/>
            <person name="Bluhm B."/>
            <person name="Cannon C."/>
            <person name="Castanera R."/>
            <person name="Culley D."/>
            <person name="Daum C."/>
            <person name="Ezra D."/>
            <person name="Gonzalez J."/>
            <person name="Henrissat B."/>
            <person name="Kuo A."/>
            <person name="Liang C."/>
            <person name="Lipzen A."/>
            <person name="Lutzoni F."/>
            <person name="Magnuson J."/>
            <person name="Mondo S."/>
            <person name="Nolan M."/>
            <person name="Ohm R."/>
            <person name="Pangilinan J."/>
            <person name="Park H.-J."/>
            <person name="Ramirez L."/>
            <person name="Alfaro M."/>
            <person name="Sun H."/>
            <person name="Tritt A."/>
            <person name="Yoshinaga Y."/>
            <person name="Zwiers L.-H."/>
            <person name="Turgeon B."/>
            <person name="Goodwin S."/>
            <person name="Spatafora J."/>
            <person name="Crous P."/>
            <person name="Grigoriev I."/>
        </authorList>
    </citation>
    <scope>NUCLEOTIDE SEQUENCE</scope>
    <source>
        <strain evidence="2">CBS 175.79</strain>
    </source>
</reference>
<feature type="region of interest" description="Disordered" evidence="1">
    <location>
        <begin position="60"/>
        <end position="126"/>
    </location>
</feature>
<dbReference type="Proteomes" id="UP000799778">
    <property type="component" value="Unassembled WGS sequence"/>
</dbReference>
<evidence type="ECO:0000256" key="1">
    <source>
        <dbReference type="SAM" id="MobiDB-lite"/>
    </source>
</evidence>
<organism evidence="2 3">
    <name type="scientific">Aaosphaeria arxii CBS 175.79</name>
    <dbReference type="NCBI Taxonomy" id="1450172"/>
    <lineage>
        <taxon>Eukaryota</taxon>
        <taxon>Fungi</taxon>
        <taxon>Dikarya</taxon>
        <taxon>Ascomycota</taxon>
        <taxon>Pezizomycotina</taxon>
        <taxon>Dothideomycetes</taxon>
        <taxon>Pleosporomycetidae</taxon>
        <taxon>Pleosporales</taxon>
        <taxon>Pleosporales incertae sedis</taxon>
        <taxon>Aaosphaeria</taxon>
    </lineage>
</organism>
<proteinExistence type="predicted"/>
<dbReference type="OrthoDB" id="3920481at2759"/>
<protein>
    <submittedName>
        <fullName evidence="2">Uncharacterized protein</fullName>
    </submittedName>
</protein>
<dbReference type="GeneID" id="54281997"/>
<name>A0A6A5Y933_9PLEO</name>